<gene>
    <name evidence="2" type="ORF">EDS130_LOCUS22063</name>
    <name evidence="3" type="ORF">XAT740_LOCUS25656</name>
</gene>
<accession>A0A814Z863</accession>
<dbReference type="Proteomes" id="UP000663828">
    <property type="component" value="Unassembled WGS sequence"/>
</dbReference>
<organism evidence="3 4">
    <name type="scientific">Adineta ricciae</name>
    <name type="common">Rotifer</name>
    <dbReference type="NCBI Taxonomy" id="249248"/>
    <lineage>
        <taxon>Eukaryota</taxon>
        <taxon>Metazoa</taxon>
        <taxon>Spiralia</taxon>
        <taxon>Gnathifera</taxon>
        <taxon>Rotifera</taxon>
        <taxon>Eurotatoria</taxon>
        <taxon>Bdelloidea</taxon>
        <taxon>Adinetida</taxon>
        <taxon>Adinetidae</taxon>
        <taxon>Adineta</taxon>
    </lineage>
</organism>
<dbReference type="EMBL" id="CAJNOJ010000114">
    <property type="protein sequence ID" value="CAF1140538.1"/>
    <property type="molecule type" value="Genomic_DNA"/>
</dbReference>
<evidence type="ECO:0000313" key="4">
    <source>
        <dbReference type="Proteomes" id="UP000663828"/>
    </source>
</evidence>
<evidence type="ECO:0000256" key="1">
    <source>
        <dbReference type="SAM" id="MobiDB-lite"/>
    </source>
</evidence>
<sequence length="82" mass="9265">MSSYYHREERRQSWSSNTAAPAMNMTSRVTIPVRMSPSPNLLSPNIYAGPMLGNDVGNGLKYSYSERTYTLPSYVSYYETIG</sequence>
<reference evidence="3" key="1">
    <citation type="submission" date="2021-02" db="EMBL/GenBank/DDBJ databases">
        <authorList>
            <person name="Nowell W R."/>
        </authorList>
    </citation>
    <scope>NUCLEOTIDE SEQUENCE</scope>
</reference>
<protein>
    <submittedName>
        <fullName evidence="3">Uncharacterized protein</fullName>
    </submittedName>
</protein>
<feature type="region of interest" description="Disordered" evidence="1">
    <location>
        <begin position="1"/>
        <end position="21"/>
    </location>
</feature>
<keyword evidence="4" id="KW-1185">Reference proteome</keyword>
<proteinExistence type="predicted"/>
<evidence type="ECO:0000313" key="2">
    <source>
        <dbReference type="EMBL" id="CAF1140538.1"/>
    </source>
</evidence>
<comment type="caution">
    <text evidence="3">The sequence shown here is derived from an EMBL/GenBank/DDBJ whole genome shotgun (WGS) entry which is preliminary data.</text>
</comment>
<evidence type="ECO:0000313" key="3">
    <source>
        <dbReference type="EMBL" id="CAF1239398.1"/>
    </source>
</evidence>
<feature type="compositionally biased region" description="Basic and acidic residues" evidence="1">
    <location>
        <begin position="1"/>
        <end position="12"/>
    </location>
</feature>
<name>A0A814Z863_ADIRI</name>
<dbReference type="EMBL" id="CAJNOR010002045">
    <property type="protein sequence ID" value="CAF1239398.1"/>
    <property type="molecule type" value="Genomic_DNA"/>
</dbReference>
<dbReference type="AlphaFoldDB" id="A0A814Z863"/>
<dbReference type="Proteomes" id="UP000663852">
    <property type="component" value="Unassembled WGS sequence"/>
</dbReference>